<accession>A0A834TFW1</accession>
<dbReference type="EMBL" id="JAAIUW010000008">
    <property type="protein sequence ID" value="KAF7821318.1"/>
    <property type="molecule type" value="Genomic_DNA"/>
</dbReference>
<protein>
    <submittedName>
        <fullName evidence="1">Uncharacterized protein</fullName>
    </submittedName>
</protein>
<organism evidence="1 2">
    <name type="scientific">Senna tora</name>
    <dbReference type="NCBI Taxonomy" id="362788"/>
    <lineage>
        <taxon>Eukaryota</taxon>
        <taxon>Viridiplantae</taxon>
        <taxon>Streptophyta</taxon>
        <taxon>Embryophyta</taxon>
        <taxon>Tracheophyta</taxon>
        <taxon>Spermatophyta</taxon>
        <taxon>Magnoliopsida</taxon>
        <taxon>eudicotyledons</taxon>
        <taxon>Gunneridae</taxon>
        <taxon>Pentapetalae</taxon>
        <taxon>rosids</taxon>
        <taxon>fabids</taxon>
        <taxon>Fabales</taxon>
        <taxon>Fabaceae</taxon>
        <taxon>Caesalpinioideae</taxon>
        <taxon>Cassia clade</taxon>
        <taxon>Senna</taxon>
    </lineage>
</organism>
<sequence length="90" mass="10370">MATGWKAQLIVETWPRDGAITTSIENRSVHDYIYADARKKIRTFSDESTATIRAFDGGDESVWVVVQMAWRQTEDMWRLMDRVAVITVAF</sequence>
<dbReference type="AlphaFoldDB" id="A0A834TFW1"/>
<comment type="caution">
    <text evidence="1">The sequence shown here is derived from an EMBL/GenBank/DDBJ whole genome shotgun (WGS) entry which is preliminary data.</text>
</comment>
<proteinExistence type="predicted"/>
<keyword evidence="2" id="KW-1185">Reference proteome</keyword>
<gene>
    <name evidence="1" type="ORF">G2W53_026773</name>
</gene>
<dbReference type="Proteomes" id="UP000634136">
    <property type="component" value="Unassembled WGS sequence"/>
</dbReference>
<name>A0A834TFW1_9FABA</name>
<evidence type="ECO:0000313" key="2">
    <source>
        <dbReference type="Proteomes" id="UP000634136"/>
    </source>
</evidence>
<reference evidence="1" key="1">
    <citation type="submission" date="2020-09" db="EMBL/GenBank/DDBJ databases">
        <title>Genome-Enabled Discovery of Anthraquinone Biosynthesis in Senna tora.</title>
        <authorList>
            <person name="Kang S.-H."/>
            <person name="Pandey R.P."/>
            <person name="Lee C.-M."/>
            <person name="Sim J.-S."/>
            <person name="Jeong J.-T."/>
            <person name="Choi B.-S."/>
            <person name="Jung M."/>
            <person name="Ginzburg D."/>
            <person name="Zhao K."/>
            <person name="Won S.Y."/>
            <person name="Oh T.-J."/>
            <person name="Yu Y."/>
            <person name="Kim N.-H."/>
            <person name="Lee O.R."/>
            <person name="Lee T.-H."/>
            <person name="Bashyal P."/>
            <person name="Kim T.-S."/>
            <person name="Lee W.-H."/>
            <person name="Kawkins C."/>
            <person name="Kim C.-K."/>
            <person name="Kim J.S."/>
            <person name="Ahn B.O."/>
            <person name="Rhee S.Y."/>
            <person name="Sohng J.K."/>
        </authorList>
    </citation>
    <scope>NUCLEOTIDE SEQUENCE</scope>
    <source>
        <tissue evidence="1">Leaf</tissue>
    </source>
</reference>
<evidence type="ECO:0000313" key="1">
    <source>
        <dbReference type="EMBL" id="KAF7821318.1"/>
    </source>
</evidence>